<dbReference type="Proteomes" id="UP001202248">
    <property type="component" value="Unassembled WGS sequence"/>
</dbReference>
<dbReference type="RefSeq" id="WP_240828670.1">
    <property type="nucleotide sequence ID" value="NZ_JAKWBL010000001.1"/>
</dbReference>
<evidence type="ECO:0000313" key="1">
    <source>
        <dbReference type="EMBL" id="MCH5598367.1"/>
    </source>
</evidence>
<dbReference type="EMBL" id="JAKWBL010000001">
    <property type="protein sequence ID" value="MCH5598367.1"/>
    <property type="molecule type" value="Genomic_DNA"/>
</dbReference>
<comment type="caution">
    <text evidence="1">The sequence shown here is derived from an EMBL/GenBank/DDBJ whole genome shotgun (WGS) entry which is preliminary data.</text>
</comment>
<accession>A0ABS9SJ44</accession>
<gene>
    <name evidence="1" type="ORF">MKP09_10820</name>
</gene>
<sequence>MSQSNQCKIEFYFTRENIEQLLKENPKANGIIICQEIKVRHTADNEKVNVIEIKAIADNGKNKTRSLLSKVNGCPYPPGCGAQTEVEK</sequence>
<protein>
    <submittedName>
        <fullName evidence="1">Uncharacterized protein</fullName>
    </submittedName>
</protein>
<keyword evidence="2" id="KW-1185">Reference proteome</keyword>
<proteinExistence type="predicted"/>
<name>A0ABS9SJ44_9BACT</name>
<reference evidence="1 2" key="1">
    <citation type="submission" date="2022-02" db="EMBL/GenBank/DDBJ databases">
        <authorList>
            <person name="Min J."/>
        </authorList>
    </citation>
    <scope>NUCLEOTIDE SEQUENCE [LARGE SCALE GENOMIC DNA]</scope>
    <source>
        <strain evidence="1 2">GR10-1</strain>
    </source>
</reference>
<organism evidence="1 2">
    <name type="scientific">Niabella ginsengisoli</name>
    <dbReference type="NCBI Taxonomy" id="522298"/>
    <lineage>
        <taxon>Bacteria</taxon>
        <taxon>Pseudomonadati</taxon>
        <taxon>Bacteroidota</taxon>
        <taxon>Chitinophagia</taxon>
        <taxon>Chitinophagales</taxon>
        <taxon>Chitinophagaceae</taxon>
        <taxon>Niabella</taxon>
    </lineage>
</organism>
<evidence type="ECO:0000313" key="2">
    <source>
        <dbReference type="Proteomes" id="UP001202248"/>
    </source>
</evidence>